<comment type="caution">
    <text evidence="3">The sequence shown here is derived from an EMBL/GenBank/DDBJ whole genome shotgun (WGS) entry which is preliminary data.</text>
</comment>
<evidence type="ECO:0000313" key="3">
    <source>
        <dbReference type="EMBL" id="ETO34316.1"/>
    </source>
</evidence>
<feature type="non-terminal residue" evidence="3">
    <location>
        <position position="1"/>
    </location>
</feature>
<name>X6P807_RETFI</name>
<reference evidence="3 4" key="1">
    <citation type="journal article" date="2013" name="Curr. Biol.">
        <title>The Genome of the Foraminiferan Reticulomyxa filosa.</title>
        <authorList>
            <person name="Glockner G."/>
            <person name="Hulsmann N."/>
            <person name="Schleicher M."/>
            <person name="Noegel A.A."/>
            <person name="Eichinger L."/>
            <person name="Gallinger C."/>
            <person name="Pawlowski J."/>
            <person name="Sierra R."/>
            <person name="Euteneuer U."/>
            <person name="Pillet L."/>
            <person name="Moustafa A."/>
            <person name="Platzer M."/>
            <person name="Groth M."/>
            <person name="Szafranski K."/>
            <person name="Schliwa M."/>
        </authorList>
    </citation>
    <scope>NUCLEOTIDE SEQUENCE [LARGE SCALE GENOMIC DNA]</scope>
</reference>
<gene>
    <name evidence="3" type="ORF">RFI_02777</name>
</gene>
<feature type="transmembrane region" description="Helical" evidence="2">
    <location>
        <begin position="173"/>
        <end position="195"/>
    </location>
</feature>
<evidence type="ECO:0000256" key="2">
    <source>
        <dbReference type="SAM" id="Phobius"/>
    </source>
</evidence>
<feature type="transmembrane region" description="Helical" evidence="2">
    <location>
        <begin position="250"/>
        <end position="273"/>
    </location>
</feature>
<keyword evidence="4" id="KW-1185">Reference proteome</keyword>
<feature type="compositionally biased region" description="Basic and acidic residues" evidence="1">
    <location>
        <begin position="65"/>
        <end position="92"/>
    </location>
</feature>
<feature type="compositionally biased region" description="Polar residues" evidence="1">
    <location>
        <begin position="40"/>
        <end position="63"/>
    </location>
</feature>
<dbReference type="AlphaFoldDB" id="X6P807"/>
<dbReference type="Proteomes" id="UP000023152">
    <property type="component" value="Unassembled WGS sequence"/>
</dbReference>
<feature type="transmembrane region" description="Helical" evidence="2">
    <location>
        <begin position="6"/>
        <end position="25"/>
    </location>
</feature>
<keyword evidence="2" id="KW-1133">Transmembrane helix</keyword>
<keyword evidence="2" id="KW-0472">Membrane</keyword>
<accession>X6P807</accession>
<dbReference type="EMBL" id="ASPP01002677">
    <property type="protein sequence ID" value="ETO34316.1"/>
    <property type="molecule type" value="Genomic_DNA"/>
</dbReference>
<feature type="region of interest" description="Disordered" evidence="1">
    <location>
        <begin position="35"/>
        <end position="92"/>
    </location>
</feature>
<evidence type="ECO:0000313" key="4">
    <source>
        <dbReference type="Proteomes" id="UP000023152"/>
    </source>
</evidence>
<keyword evidence="2" id="KW-0812">Transmembrane</keyword>
<proteinExistence type="predicted"/>
<organism evidence="3 4">
    <name type="scientific">Reticulomyxa filosa</name>
    <dbReference type="NCBI Taxonomy" id="46433"/>
    <lineage>
        <taxon>Eukaryota</taxon>
        <taxon>Sar</taxon>
        <taxon>Rhizaria</taxon>
        <taxon>Retaria</taxon>
        <taxon>Foraminifera</taxon>
        <taxon>Monothalamids</taxon>
        <taxon>Reticulomyxidae</taxon>
        <taxon>Reticulomyxa</taxon>
    </lineage>
</organism>
<protein>
    <submittedName>
        <fullName evidence="3">Uncharacterized protein</fullName>
    </submittedName>
</protein>
<sequence length="337" mass="39558">DYKDLGIMIYTSLIQVPFLLMTCCFKRYQKKEHIEEGQNGDATPNTPSSPSLDNGGNLNTTTSKEQQKGEGAEQEHIHNDEDINDGERKTETTQHNGEWLIISTLRNITGETISPHLRQIKKTTYKYHTLSRYELVKQLENQNLSLFEKYLVSSALRRRIYERRYRFYSWCRYVAWMIVIIGCSVGVFLTMFYVVRFNVEIEGKINIVHQINFAVTQNAMTTFMKGIDTGNIPNANALVPGWELTVVDRWLLNCFFSYLLGLVVWQPFFRFLWELYKYCRFSPNAIGETYYFSHDFCLITEEEMSLIQNPTSFYQVLPTEKPEENPTFVYFQDERCP</sequence>
<evidence type="ECO:0000256" key="1">
    <source>
        <dbReference type="SAM" id="MobiDB-lite"/>
    </source>
</evidence>